<dbReference type="EMBL" id="JANPWB010000001">
    <property type="protein sequence ID" value="KAJ1217659.1"/>
    <property type="molecule type" value="Genomic_DNA"/>
</dbReference>
<protein>
    <submittedName>
        <fullName evidence="2">Uncharacterized protein</fullName>
    </submittedName>
</protein>
<organism evidence="2 3">
    <name type="scientific">Pleurodeles waltl</name>
    <name type="common">Iberian ribbed newt</name>
    <dbReference type="NCBI Taxonomy" id="8319"/>
    <lineage>
        <taxon>Eukaryota</taxon>
        <taxon>Metazoa</taxon>
        <taxon>Chordata</taxon>
        <taxon>Craniata</taxon>
        <taxon>Vertebrata</taxon>
        <taxon>Euteleostomi</taxon>
        <taxon>Amphibia</taxon>
        <taxon>Batrachia</taxon>
        <taxon>Caudata</taxon>
        <taxon>Salamandroidea</taxon>
        <taxon>Salamandridae</taxon>
        <taxon>Pleurodelinae</taxon>
        <taxon>Pleurodeles</taxon>
    </lineage>
</organism>
<gene>
    <name evidence="2" type="ORF">NDU88_005252</name>
</gene>
<evidence type="ECO:0000256" key="1">
    <source>
        <dbReference type="SAM" id="MobiDB-lite"/>
    </source>
</evidence>
<feature type="compositionally biased region" description="Basic and acidic residues" evidence="1">
    <location>
        <begin position="7"/>
        <end position="19"/>
    </location>
</feature>
<dbReference type="Proteomes" id="UP001066276">
    <property type="component" value="Chromosome 1_1"/>
</dbReference>
<feature type="compositionally biased region" description="Low complexity" evidence="1">
    <location>
        <begin position="68"/>
        <end position="79"/>
    </location>
</feature>
<dbReference type="AlphaFoldDB" id="A0AAV7X0M6"/>
<keyword evidence="3" id="KW-1185">Reference proteome</keyword>
<evidence type="ECO:0000313" key="2">
    <source>
        <dbReference type="EMBL" id="KAJ1217659.1"/>
    </source>
</evidence>
<feature type="region of interest" description="Disordered" evidence="1">
    <location>
        <begin position="1"/>
        <end position="79"/>
    </location>
</feature>
<sequence length="124" mass="13728">MKKRSRAQMEPREKKERESPPLGPEQTKRPGVTKVEREIADGQSWERPGFQSQAMEAAEDSWIGQKAPDSMGGSPGSSDPSLCEIMDAIQALQNNIELKIYAVTLDVNLLSADIRKVTDKVNMA</sequence>
<accession>A0AAV7X0M6</accession>
<comment type="caution">
    <text evidence="2">The sequence shown here is derived from an EMBL/GenBank/DDBJ whole genome shotgun (WGS) entry which is preliminary data.</text>
</comment>
<evidence type="ECO:0000313" key="3">
    <source>
        <dbReference type="Proteomes" id="UP001066276"/>
    </source>
</evidence>
<reference evidence="2" key="1">
    <citation type="journal article" date="2022" name="bioRxiv">
        <title>Sequencing and chromosome-scale assembly of the giantPleurodeles waltlgenome.</title>
        <authorList>
            <person name="Brown T."/>
            <person name="Elewa A."/>
            <person name="Iarovenko S."/>
            <person name="Subramanian E."/>
            <person name="Araus A.J."/>
            <person name="Petzold A."/>
            <person name="Susuki M."/>
            <person name="Suzuki K.-i.T."/>
            <person name="Hayashi T."/>
            <person name="Toyoda A."/>
            <person name="Oliveira C."/>
            <person name="Osipova E."/>
            <person name="Leigh N.D."/>
            <person name="Simon A."/>
            <person name="Yun M.H."/>
        </authorList>
    </citation>
    <scope>NUCLEOTIDE SEQUENCE</scope>
    <source>
        <strain evidence="2">20211129_DDA</strain>
        <tissue evidence="2">Liver</tissue>
    </source>
</reference>
<name>A0AAV7X0M6_PLEWA</name>
<proteinExistence type="predicted"/>